<dbReference type="AlphaFoldDB" id="A0A518BNM7"/>
<dbReference type="GO" id="GO:0005886">
    <property type="term" value="C:plasma membrane"/>
    <property type="evidence" value="ECO:0007669"/>
    <property type="project" value="UniProtKB-SubCell"/>
</dbReference>
<dbReference type="PANTHER" id="PTHR30558:SF3">
    <property type="entry name" value="BIOPOLYMER TRANSPORT PROTEIN EXBD-RELATED"/>
    <property type="match status" value="1"/>
</dbReference>
<keyword evidence="9" id="KW-1185">Reference proteome</keyword>
<keyword evidence="3" id="KW-1003">Cell membrane</keyword>
<protein>
    <submittedName>
        <fullName evidence="8">Biopolymer transport protein ExbD</fullName>
    </submittedName>
</protein>
<proteinExistence type="inferred from homology"/>
<name>A0A518BNM7_9BACT</name>
<dbReference type="GO" id="GO:0015031">
    <property type="term" value="P:protein transport"/>
    <property type="evidence" value="ECO:0007669"/>
    <property type="project" value="UniProtKB-KW"/>
</dbReference>
<keyword evidence="5" id="KW-1133">Transmembrane helix</keyword>
<reference evidence="8 9" key="1">
    <citation type="submission" date="2019-02" db="EMBL/GenBank/DDBJ databases">
        <title>Deep-cultivation of Planctomycetes and their phenomic and genomic characterization uncovers novel biology.</title>
        <authorList>
            <person name="Wiegand S."/>
            <person name="Jogler M."/>
            <person name="Boedeker C."/>
            <person name="Pinto D."/>
            <person name="Vollmers J."/>
            <person name="Rivas-Marin E."/>
            <person name="Kohn T."/>
            <person name="Peeters S.H."/>
            <person name="Heuer A."/>
            <person name="Rast P."/>
            <person name="Oberbeckmann S."/>
            <person name="Bunk B."/>
            <person name="Jeske O."/>
            <person name="Meyerdierks A."/>
            <person name="Storesund J.E."/>
            <person name="Kallscheuer N."/>
            <person name="Luecker S."/>
            <person name="Lage O.M."/>
            <person name="Pohl T."/>
            <person name="Merkel B.J."/>
            <person name="Hornburger P."/>
            <person name="Mueller R.-W."/>
            <person name="Bruemmer F."/>
            <person name="Labrenz M."/>
            <person name="Spormann A.M."/>
            <person name="Op den Camp H."/>
            <person name="Overmann J."/>
            <person name="Amann R."/>
            <person name="Jetten M.S.M."/>
            <person name="Mascher T."/>
            <person name="Medema M.H."/>
            <person name="Devos D.P."/>
            <person name="Kaster A.-K."/>
            <person name="Ovreas L."/>
            <person name="Rohde M."/>
            <person name="Galperin M.Y."/>
            <person name="Jogler C."/>
        </authorList>
    </citation>
    <scope>NUCLEOTIDE SEQUENCE [LARGE SCALE GENOMIC DNA]</scope>
    <source>
        <strain evidence="8 9">Pla133</strain>
    </source>
</reference>
<organism evidence="8 9">
    <name type="scientific">Engelhardtia mirabilis</name>
    <dbReference type="NCBI Taxonomy" id="2528011"/>
    <lineage>
        <taxon>Bacteria</taxon>
        <taxon>Pseudomonadati</taxon>
        <taxon>Planctomycetota</taxon>
        <taxon>Planctomycetia</taxon>
        <taxon>Planctomycetia incertae sedis</taxon>
        <taxon>Engelhardtia</taxon>
    </lineage>
</organism>
<dbReference type="Proteomes" id="UP000316921">
    <property type="component" value="Chromosome"/>
</dbReference>
<dbReference type="InterPro" id="IPR003400">
    <property type="entry name" value="ExbD"/>
</dbReference>
<dbReference type="GO" id="GO:0022857">
    <property type="term" value="F:transmembrane transporter activity"/>
    <property type="evidence" value="ECO:0007669"/>
    <property type="project" value="InterPro"/>
</dbReference>
<evidence type="ECO:0000256" key="5">
    <source>
        <dbReference type="ARBA" id="ARBA00022989"/>
    </source>
</evidence>
<keyword evidence="6" id="KW-0472">Membrane</keyword>
<gene>
    <name evidence="8" type="ORF">Pla133_36660</name>
</gene>
<evidence type="ECO:0000256" key="2">
    <source>
        <dbReference type="ARBA" id="ARBA00005811"/>
    </source>
</evidence>
<accession>A0A518BNM7</accession>
<dbReference type="Pfam" id="PF02472">
    <property type="entry name" value="ExbD"/>
    <property type="match status" value="1"/>
</dbReference>
<keyword evidence="7" id="KW-0653">Protein transport</keyword>
<dbReference type="Gene3D" id="3.30.420.270">
    <property type="match status" value="1"/>
</dbReference>
<dbReference type="KEGG" id="pbap:Pla133_36660"/>
<evidence type="ECO:0000256" key="4">
    <source>
        <dbReference type="ARBA" id="ARBA00022692"/>
    </source>
</evidence>
<sequence>MLPLLDVVFLLLAVFLLSVVRMVRSYAVPVDLPAMATGVQADVPAVLLLGVDAQGRLFAAGEETTLAGLRERLRASLSADPELQVLLQADREARHGDVAELLDAVRAEGAGQVLLVAEPAPLSGGDG</sequence>
<dbReference type="PANTHER" id="PTHR30558">
    <property type="entry name" value="EXBD MEMBRANE COMPONENT OF PMF-DRIVEN MACROMOLECULE IMPORT SYSTEM"/>
    <property type="match status" value="1"/>
</dbReference>
<evidence type="ECO:0000256" key="7">
    <source>
        <dbReference type="RuleBase" id="RU003879"/>
    </source>
</evidence>
<keyword evidence="4 7" id="KW-0812">Transmembrane</keyword>
<evidence type="ECO:0000256" key="6">
    <source>
        <dbReference type="ARBA" id="ARBA00023136"/>
    </source>
</evidence>
<evidence type="ECO:0000313" key="9">
    <source>
        <dbReference type="Proteomes" id="UP000316921"/>
    </source>
</evidence>
<evidence type="ECO:0000256" key="3">
    <source>
        <dbReference type="ARBA" id="ARBA00022475"/>
    </source>
</evidence>
<evidence type="ECO:0000313" key="8">
    <source>
        <dbReference type="EMBL" id="QDU68567.1"/>
    </source>
</evidence>
<evidence type="ECO:0000256" key="1">
    <source>
        <dbReference type="ARBA" id="ARBA00004162"/>
    </source>
</evidence>
<comment type="subcellular location">
    <subcellularLocation>
        <location evidence="1">Cell membrane</location>
        <topology evidence="1">Single-pass membrane protein</topology>
    </subcellularLocation>
    <subcellularLocation>
        <location evidence="7">Cell membrane</location>
        <topology evidence="7">Single-pass type II membrane protein</topology>
    </subcellularLocation>
</comment>
<keyword evidence="7" id="KW-0813">Transport</keyword>
<dbReference type="EMBL" id="CP036287">
    <property type="protein sequence ID" value="QDU68567.1"/>
    <property type="molecule type" value="Genomic_DNA"/>
</dbReference>
<comment type="similarity">
    <text evidence="2 7">Belongs to the ExbD/TolR family.</text>
</comment>